<accession>S8EC13</accession>
<dbReference type="Proteomes" id="UP000015241">
    <property type="component" value="Unassembled WGS sequence"/>
</dbReference>
<name>S8EC13_FOMSC</name>
<dbReference type="InParanoid" id="S8EC13"/>
<dbReference type="AlphaFoldDB" id="S8EC13"/>
<dbReference type="HOGENOM" id="CLU_2960765_0_0_1"/>
<reference evidence="2 3" key="1">
    <citation type="journal article" date="2012" name="Science">
        <title>The Paleozoic origin of enzymatic lignin decomposition reconstructed from 31 fungal genomes.</title>
        <authorList>
            <person name="Floudas D."/>
            <person name="Binder M."/>
            <person name="Riley R."/>
            <person name="Barry K."/>
            <person name="Blanchette R.A."/>
            <person name="Henrissat B."/>
            <person name="Martinez A.T."/>
            <person name="Otillar R."/>
            <person name="Spatafora J.W."/>
            <person name="Yadav J.S."/>
            <person name="Aerts A."/>
            <person name="Benoit I."/>
            <person name="Boyd A."/>
            <person name="Carlson A."/>
            <person name="Copeland A."/>
            <person name="Coutinho P.M."/>
            <person name="de Vries R.P."/>
            <person name="Ferreira P."/>
            <person name="Findley K."/>
            <person name="Foster B."/>
            <person name="Gaskell J."/>
            <person name="Glotzer D."/>
            <person name="Gorecki P."/>
            <person name="Heitman J."/>
            <person name="Hesse C."/>
            <person name="Hori C."/>
            <person name="Igarashi K."/>
            <person name="Jurgens J.A."/>
            <person name="Kallen N."/>
            <person name="Kersten P."/>
            <person name="Kohler A."/>
            <person name="Kuees U."/>
            <person name="Kumar T.K.A."/>
            <person name="Kuo A."/>
            <person name="LaButti K."/>
            <person name="Larrondo L.F."/>
            <person name="Lindquist E."/>
            <person name="Ling A."/>
            <person name="Lombard V."/>
            <person name="Lucas S."/>
            <person name="Lundell T."/>
            <person name="Martin R."/>
            <person name="McLaughlin D.J."/>
            <person name="Morgenstern I."/>
            <person name="Morin E."/>
            <person name="Murat C."/>
            <person name="Nagy L.G."/>
            <person name="Nolan M."/>
            <person name="Ohm R.A."/>
            <person name="Patyshakuliyeva A."/>
            <person name="Rokas A."/>
            <person name="Ruiz-Duenas F.J."/>
            <person name="Sabat G."/>
            <person name="Salamov A."/>
            <person name="Samejima M."/>
            <person name="Schmutz J."/>
            <person name="Slot J.C."/>
            <person name="St John F."/>
            <person name="Stenlid J."/>
            <person name="Sun H."/>
            <person name="Sun S."/>
            <person name="Syed K."/>
            <person name="Tsang A."/>
            <person name="Wiebenga A."/>
            <person name="Young D."/>
            <person name="Pisabarro A."/>
            <person name="Eastwood D.C."/>
            <person name="Martin F."/>
            <person name="Cullen D."/>
            <person name="Grigoriev I.V."/>
            <person name="Hibbett D.S."/>
        </authorList>
    </citation>
    <scope>NUCLEOTIDE SEQUENCE</scope>
    <source>
        <strain evidence="3">FP-58527</strain>
    </source>
</reference>
<evidence type="ECO:0000313" key="3">
    <source>
        <dbReference type="Proteomes" id="UP000015241"/>
    </source>
</evidence>
<organism evidence="2 3">
    <name type="scientific">Fomitopsis schrenkii</name>
    <name type="common">Brown rot fungus</name>
    <dbReference type="NCBI Taxonomy" id="2126942"/>
    <lineage>
        <taxon>Eukaryota</taxon>
        <taxon>Fungi</taxon>
        <taxon>Dikarya</taxon>
        <taxon>Basidiomycota</taxon>
        <taxon>Agaricomycotina</taxon>
        <taxon>Agaricomycetes</taxon>
        <taxon>Polyporales</taxon>
        <taxon>Fomitopsis</taxon>
    </lineage>
</organism>
<gene>
    <name evidence="2" type="ORF">FOMPIDRAFT_1022854</name>
</gene>
<proteinExistence type="predicted"/>
<protein>
    <submittedName>
        <fullName evidence="2">Uncharacterized protein</fullName>
    </submittedName>
</protein>
<keyword evidence="3" id="KW-1185">Reference proteome</keyword>
<evidence type="ECO:0000256" key="1">
    <source>
        <dbReference type="SAM" id="MobiDB-lite"/>
    </source>
</evidence>
<dbReference type="EMBL" id="KE504135">
    <property type="protein sequence ID" value="EPT02512.1"/>
    <property type="molecule type" value="Genomic_DNA"/>
</dbReference>
<sequence length="59" mass="6793">MRRAETVHTHLPASFFSGWRSCCVPEISDWLRQKNPKQRPRHATTLESKGAVEEPDSET</sequence>
<feature type="region of interest" description="Disordered" evidence="1">
    <location>
        <begin position="33"/>
        <end position="59"/>
    </location>
</feature>
<evidence type="ECO:0000313" key="2">
    <source>
        <dbReference type="EMBL" id="EPT02512.1"/>
    </source>
</evidence>